<keyword evidence="5" id="KW-1185">Reference proteome</keyword>
<dbReference type="CDD" id="cd12885">
    <property type="entry name" value="SPRY_RanBP_like"/>
    <property type="match status" value="1"/>
</dbReference>
<dbReference type="InterPro" id="IPR003877">
    <property type="entry name" value="SPRY_dom"/>
</dbReference>
<evidence type="ECO:0000256" key="2">
    <source>
        <dbReference type="SAM" id="MobiDB-lite"/>
    </source>
</evidence>
<evidence type="ECO:0000256" key="1">
    <source>
        <dbReference type="SAM" id="Coils"/>
    </source>
</evidence>
<dbReference type="Pfam" id="PF00622">
    <property type="entry name" value="SPRY"/>
    <property type="match status" value="1"/>
</dbReference>
<dbReference type="SMART" id="SM00449">
    <property type="entry name" value="SPRY"/>
    <property type="match status" value="1"/>
</dbReference>
<dbReference type="Proteomes" id="UP001620626">
    <property type="component" value="Unassembled WGS sequence"/>
</dbReference>
<dbReference type="InterPro" id="IPR043136">
    <property type="entry name" value="B30.2/SPRY_sf"/>
</dbReference>
<sequence>MSISNDSTNDGFTPASDDQQQQVLFCAEQVGDEQMRTDAKSKQQDDEDDGILFWKKLEKLEMGLREAKQMFMFNRIELEEKSLQAELKQQKLMTENIELKVKINRMENEKEKLQMEKDANAKQSKELLERIVELEKQQKQQKEENKRKVSVGQLTELQNAQNKLSEEFKEMKKQMKKEQQKMLFFKLQQNCWDVKFCHNELEIIGADCLTVVNKQKHSVWRTVFAEHPIPSEDHSSGIFYFEIGVEHMEFNGGVMIGFAAKQKPFLSVLRRAGTYAYQNNGTLYTNGSSLYGSSKKFYNEDIVGCGVNLATRQIIFTKNGHLLDDTNSFVSSFVVPLFPFISLCGFCDKIVANFGPKFLIPTN</sequence>
<dbReference type="PROSITE" id="PS50188">
    <property type="entry name" value="B302_SPRY"/>
    <property type="match status" value="1"/>
</dbReference>
<gene>
    <name evidence="4" type="ORF">niasHT_033736</name>
</gene>
<dbReference type="InterPro" id="IPR013320">
    <property type="entry name" value="ConA-like_dom_sf"/>
</dbReference>
<keyword evidence="1" id="KW-0175">Coiled coil</keyword>
<organism evidence="4 5">
    <name type="scientific">Heterodera trifolii</name>
    <dbReference type="NCBI Taxonomy" id="157864"/>
    <lineage>
        <taxon>Eukaryota</taxon>
        <taxon>Metazoa</taxon>
        <taxon>Ecdysozoa</taxon>
        <taxon>Nematoda</taxon>
        <taxon>Chromadorea</taxon>
        <taxon>Rhabditida</taxon>
        <taxon>Tylenchina</taxon>
        <taxon>Tylenchomorpha</taxon>
        <taxon>Tylenchoidea</taxon>
        <taxon>Heteroderidae</taxon>
        <taxon>Heteroderinae</taxon>
        <taxon>Heterodera</taxon>
    </lineage>
</organism>
<dbReference type="InterPro" id="IPR001870">
    <property type="entry name" value="B30.2/SPRY"/>
</dbReference>
<dbReference type="SUPFAM" id="SSF49899">
    <property type="entry name" value="Concanavalin A-like lectins/glucanases"/>
    <property type="match status" value="1"/>
</dbReference>
<evidence type="ECO:0000313" key="4">
    <source>
        <dbReference type="EMBL" id="KAL3076834.1"/>
    </source>
</evidence>
<comment type="caution">
    <text evidence="4">The sequence shown here is derived from an EMBL/GenBank/DDBJ whole genome shotgun (WGS) entry which is preliminary data.</text>
</comment>
<dbReference type="AlphaFoldDB" id="A0ABD2I8V9"/>
<dbReference type="EMBL" id="JBICBT010001241">
    <property type="protein sequence ID" value="KAL3076834.1"/>
    <property type="molecule type" value="Genomic_DNA"/>
</dbReference>
<reference evidence="4 5" key="1">
    <citation type="submission" date="2024-10" db="EMBL/GenBank/DDBJ databases">
        <authorList>
            <person name="Kim D."/>
        </authorList>
    </citation>
    <scope>NUCLEOTIDE SEQUENCE [LARGE SCALE GENOMIC DNA]</scope>
    <source>
        <strain evidence="4">BH-2024</strain>
    </source>
</reference>
<dbReference type="InterPro" id="IPR044736">
    <property type="entry name" value="Gid1/RanBPM/SPLA_SPRY"/>
</dbReference>
<protein>
    <recommendedName>
        <fullName evidence="3">B30.2/SPRY domain-containing protein</fullName>
    </recommendedName>
</protein>
<evidence type="ECO:0000313" key="5">
    <source>
        <dbReference type="Proteomes" id="UP001620626"/>
    </source>
</evidence>
<accession>A0ABD2I8V9</accession>
<name>A0ABD2I8V9_9BILA</name>
<dbReference type="Gene3D" id="2.60.120.920">
    <property type="match status" value="1"/>
</dbReference>
<proteinExistence type="predicted"/>
<feature type="region of interest" description="Disordered" evidence="2">
    <location>
        <begin position="1"/>
        <end position="22"/>
    </location>
</feature>
<evidence type="ECO:0000259" key="3">
    <source>
        <dbReference type="PROSITE" id="PS50188"/>
    </source>
</evidence>
<feature type="domain" description="B30.2/SPRY" evidence="3">
    <location>
        <begin position="169"/>
        <end position="359"/>
    </location>
</feature>
<feature type="coiled-coil region" evidence="1">
    <location>
        <begin position="89"/>
        <end position="181"/>
    </location>
</feature>